<feature type="transmembrane region" description="Helical" evidence="2">
    <location>
        <begin position="353"/>
        <end position="370"/>
    </location>
</feature>
<feature type="transmembrane region" description="Helical" evidence="2">
    <location>
        <begin position="281"/>
        <end position="304"/>
    </location>
</feature>
<protein>
    <submittedName>
        <fullName evidence="3">Uncharacterized protein</fullName>
    </submittedName>
</protein>
<organism evidence="3 4">
    <name type="scientific">Chloropicon primus</name>
    <dbReference type="NCBI Taxonomy" id="1764295"/>
    <lineage>
        <taxon>Eukaryota</taxon>
        <taxon>Viridiplantae</taxon>
        <taxon>Chlorophyta</taxon>
        <taxon>Chloropicophyceae</taxon>
        <taxon>Chloropicales</taxon>
        <taxon>Chloropicaceae</taxon>
        <taxon>Chloropicon</taxon>
    </lineage>
</organism>
<keyword evidence="2" id="KW-0812">Transmembrane</keyword>
<feature type="transmembrane region" description="Helical" evidence="2">
    <location>
        <begin position="254"/>
        <end position="275"/>
    </location>
</feature>
<feature type="region of interest" description="Disordered" evidence="1">
    <location>
        <begin position="27"/>
        <end position="51"/>
    </location>
</feature>
<sequence length="411" mass="46588">MPVDQDENEGLGVETVPVEVVVARDDCNDCGSKESGAGSDDLEDGGSAPAGAKVWKRRDSEGLKSDMEKYAPAPKTLGGRLFCLAGEENSFRAKLVRCDREYYPGEDWTRADTQYTAVAVFVFVVWACINVWQDRNSFMYNTSINYPFWLKMFFTVFFNIIISGFVGYFVVTREWRIGYGRKILHFCLFASPVLVNSIFGEIDTKVMGLSWLALVCQAYFFILLKPIRRRLPIPFLLAFRAMDRPKDRPYTVPWLWVQSFFGFLAMLLLQIYLSSKNLSDAFFLIPLVVNGLGDGLAEPVGIRFGKHKYQTRALFYKGKFCSGEFIRSLEGSACVFFSAVMAVFMMYNEWQNTTRFVIALAIVPITMTAAEAFSPHTCDTPFIFLVATALICFLFEAVDDNFDPFSPDYSH</sequence>
<evidence type="ECO:0000256" key="2">
    <source>
        <dbReference type="SAM" id="Phobius"/>
    </source>
</evidence>
<feature type="transmembrane region" description="Helical" evidence="2">
    <location>
        <begin position="325"/>
        <end position="347"/>
    </location>
</feature>
<gene>
    <name evidence="3" type="ORF">A3770_09p53990</name>
</gene>
<keyword evidence="2" id="KW-0472">Membrane</keyword>
<feature type="transmembrane region" description="Helical" evidence="2">
    <location>
        <begin position="382"/>
        <end position="398"/>
    </location>
</feature>
<name>A0A5B8MR75_9CHLO</name>
<keyword evidence="2" id="KW-1133">Transmembrane helix</keyword>
<feature type="transmembrane region" description="Helical" evidence="2">
    <location>
        <begin position="115"/>
        <end position="132"/>
    </location>
</feature>
<keyword evidence="4" id="KW-1185">Reference proteome</keyword>
<evidence type="ECO:0000256" key="1">
    <source>
        <dbReference type="SAM" id="MobiDB-lite"/>
    </source>
</evidence>
<dbReference type="OrthoDB" id="10053152at2759"/>
<accession>A0A5B8MR75</accession>
<dbReference type="STRING" id="1764295.A0A5B8MR75"/>
<dbReference type="EMBL" id="CP031042">
    <property type="protein sequence ID" value="QDZ22881.1"/>
    <property type="molecule type" value="Genomic_DNA"/>
</dbReference>
<feature type="transmembrane region" description="Helical" evidence="2">
    <location>
        <begin position="206"/>
        <end position="224"/>
    </location>
</feature>
<dbReference type="AlphaFoldDB" id="A0A5B8MR75"/>
<reference evidence="3 4" key="1">
    <citation type="submission" date="2018-07" db="EMBL/GenBank/DDBJ databases">
        <title>The complete nuclear genome of the prasinophyte Chloropicon primus (CCMP1205).</title>
        <authorList>
            <person name="Pombert J.-F."/>
            <person name="Otis C."/>
            <person name="Turmel M."/>
            <person name="Lemieux C."/>
        </authorList>
    </citation>
    <scope>NUCLEOTIDE SEQUENCE [LARGE SCALE GENOMIC DNA]</scope>
    <source>
        <strain evidence="3 4">CCMP1205</strain>
    </source>
</reference>
<evidence type="ECO:0000313" key="3">
    <source>
        <dbReference type="EMBL" id="QDZ22881.1"/>
    </source>
</evidence>
<proteinExistence type="predicted"/>
<feature type="transmembrane region" description="Helical" evidence="2">
    <location>
        <begin position="183"/>
        <end position="200"/>
    </location>
</feature>
<dbReference type="Proteomes" id="UP000316726">
    <property type="component" value="Chromosome 9"/>
</dbReference>
<feature type="transmembrane region" description="Helical" evidence="2">
    <location>
        <begin position="152"/>
        <end position="171"/>
    </location>
</feature>
<evidence type="ECO:0000313" key="4">
    <source>
        <dbReference type="Proteomes" id="UP000316726"/>
    </source>
</evidence>